<dbReference type="Proteomes" id="UP000243975">
    <property type="component" value="Unassembled WGS sequence"/>
</dbReference>
<dbReference type="GO" id="GO:0000775">
    <property type="term" value="C:chromosome, centromeric region"/>
    <property type="evidence" value="ECO:0007669"/>
    <property type="project" value="InterPro"/>
</dbReference>
<dbReference type="PANTHER" id="PTHR34373:SF9">
    <property type="entry name" value="SHUGOSHIN 2"/>
    <property type="match status" value="1"/>
</dbReference>
<dbReference type="GO" id="GO:0045144">
    <property type="term" value="P:meiotic sister chromatid segregation"/>
    <property type="evidence" value="ECO:0007669"/>
    <property type="project" value="InterPro"/>
</dbReference>
<organism evidence="3 4">
    <name type="scientific">Cynara cardunculus var. scolymus</name>
    <name type="common">Globe artichoke</name>
    <name type="synonym">Cynara scolymus</name>
    <dbReference type="NCBI Taxonomy" id="59895"/>
    <lineage>
        <taxon>Eukaryota</taxon>
        <taxon>Viridiplantae</taxon>
        <taxon>Streptophyta</taxon>
        <taxon>Embryophyta</taxon>
        <taxon>Tracheophyta</taxon>
        <taxon>Spermatophyta</taxon>
        <taxon>Magnoliopsida</taxon>
        <taxon>eudicotyledons</taxon>
        <taxon>Gunneridae</taxon>
        <taxon>Pentapetalae</taxon>
        <taxon>asterids</taxon>
        <taxon>campanulids</taxon>
        <taxon>Asterales</taxon>
        <taxon>Asteraceae</taxon>
        <taxon>Carduoideae</taxon>
        <taxon>Cardueae</taxon>
        <taxon>Carduinae</taxon>
        <taxon>Cynara</taxon>
    </lineage>
</organism>
<feature type="coiled-coil region" evidence="1">
    <location>
        <begin position="415"/>
        <end position="442"/>
    </location>
</feature>
<sequence>MEDLSVYDSKTSVIVGGTDKPKIEEKAKLNMRSSGRRTLADISNIPQRFSASNQDNKPQPSSDAIREYIKQLQKENAALMKLLIDKNRSIELGGAEVQKLRVILQKVQQQNLLLAQSNSQMLVELNSVKERQKALKHELGCKDGLIIAKKLEPEGNPKARIFQANDSQNDKVTELEETEACLVSSDKKVQDNEVGKARRIQTRRQSSRLKHDEPKSTKSSFEIENVDDLPPCSLLDDDKSCNPVPLSSNKEGKSLEDYKPQEQRKTSLSRPLREAAKKVQSYKEINVNDIDIRNLFIHHALDRTPRSSWVGKLLQVSSKRVVVVGFDPRKATRALWVDSDTMEESSTLWNWNWDHQQQVPVTEEQKHAPLYSPLGLETRAAYAREEIARRRDEVLHLNGLLAKAMKERDGFQFMCQRLHLENLILQQQVQKLEANASSARAAAAAAPVSYVEDNPIARVASSSESTETSLPLLLQPSSLTSCAIDNMVLTKGLPKKGKFLQAMMEAGPLLQTILLTGPVPQWQNPPPQLNSIHISLASTPSAFMISKCNHSDGRQLISKR</sequence>
<feature type="region of interest" description="Disordered" evidence="2">
    <location>
        <begin position="186"/>
        <end position="273"/>
    </location>
</feature>
<feature type="compositionally biased region" description="Basic and acidic residues" evidence="2">
    <location>
        <begin position="250"/>
        <end position="273"/>
    </location>
</feature>
<gene>
    <name evidence="3" type="ORF">Ccrd_016636</name>
</gene>
<accession>A0A103Y9L8</accession>
<dbReference type="Pfam" id="PF07795">
    <property type="entry name" value="DUF1635"/>
    <property type="match status" value="1"/>
</dbReference>
<feature type="compositionally biased region" description="Basic and acidic residues" evidence="2">
    <location>
        <begin position="186"/>
        <end position="196"/>
    </location>
</feature>
<reference evidence="3 4" key="1">
    <citation type="journal article" date="2016" name="Sci. Rep.">
        <title>The genome sequence of the outbreeding globe artichoke constructed de novo incorporating a phase-aware low-pass sequencing strategy of F1 progeny.</title>
        <authorList>
            <person name="Scaglione D."/>
            <person name="Reyes-Chin-Wo S."/>
            <person name="Acquadro A."/>
            <person name="Froenicke L."/>
            <person name="Portis E."/>
            <person name="Beitel C."/>
            <person name="Tirone M."/>
            <person name="Mauro R."/>
            <person name="Lo Monaco A."/>
            <person name="Mauromicale G."/>
            <person name="Faccioli P."/>
            <person name="Cattivelli L."/>
            <person name="Rieseberg L."/>
            <person name="Michelmore R."/>
            <person name="Lanteri S."/>
        </authorList>
    </citation>
    <scope>NUCLEOTIDE SEQUENCE [LARGE SCALE GENOMIC DNA]</scope>
    <source>
        <strain evidence="3">2C</strain>
    </source>
</reference>
<evidence type="ECO:0000313" key="3">
    <source>
        <dbReference type="EMBL" id="KVI05034.1"/>
    </source>
</evidence>
<proteinExistence type="predicted"/>
<name>A0A103Y9L8_CYNCS</name>
<evidence type="ECO:0000256" key="2">
    <source>
        <dbReference type="SAM" id="MobiDB-lite"/>
    </source>
</evidence>
<dbReference type="InterPro" id="IPR012862">
    <property type="entry name" value="DUF1635"/>
</dbReference>
<dbReference type="GO" id="GO:0034090">
    <property type="term" value="P:maintenance of meiotic sister chromatid cohesion"/>
    <property type="evidence" value="ECO:0007669"/>
    <property type="project" value="InterPro"/>
</dbReference>
<dbReference type="Gramene" id="KVI05034">
    <property type="protein sequence ID" value="KVI05034"/>
    <property type="gene ID" value="Ccrd_016636"/>
</dbReference>
<comment type="caution">
    <text evidence="3">The sequence shown here is derived from an EMBL/GenBank/DDBJ whole genome shotgun (WGS) entry which is preliminary data.</text>
</comment>
<keyword evidence="1" id="KW-0175">Coiled coil</keyword>
<dbReference type="AlphaFoldDB" id="A0A103Y9L8"/>
<evidence type="ECO:0000256" key="1">
    <source>
        <dbReference type="SAM" id="Coils"/>
    </source>
</evidence>
<keyword evidence="4" id="KW-1185">Reference proteome</keyword>
<evidence type="ECO:0000313" key="4">
    <source>
        <dbReference type="Proteomes" id="UP000243975"/>
    </source>
</evidence>
<dbReference type="STRING" id="59895.A0A103Y9L8"/>
<feature type="compositionally biased region" description="Basic residues" evidence="2">
    <location>
        <begin position="197"/>
        <end position="208"/>
    </location>
</feature>
<protein>
    <submittedName>
        <fullName evidence="3">Uncharacterized protein</fullName>
    </submittedName>
</protein>
<dbReference type="EMBL" id="LEKV01001891">
    <property type="protein sequence ID" value="KVI05034.1"/>
    <property type="molecule type" value="Genomic_DNA"/>
</dbReference>
<dbReference type="PANTHER" id="PTHR34373">
    <property type="entry name" value="SHUGOSHIN 2"/>
    <property type="match status" value="1"/>
</dbReference>
<dbReference type="InterPro" id="IPR044693">
    <property type="entry name" value="SGO_plant"/>
</dbReference>